<feature type="transmembrane region" description="Helical" evidence="8">
    <location>
        <begin position="383"/>
        <end position="404"/>
    </location>
</feature>
<dbReference type="SUPFAM" id="SSF103473">
    <property type="entry name" value="MFS general substrate transporter"/>
    <property type="match status" value="1"/>
</dbReference>
<feature type="region of interest" description="Disordered" evidence="7">
    <location>
        <begin position="235"/>
        <end position="267"/>
    </location>
</feature>
<dbReference type="InterPro" id="IPR036259">
    <property type="entry name" value="MFS_trans_sf"/>
</dbReference>
<keyword evidence="6 8" id="KW-0472">Membrane</keyword>
<dbReference type="AlphaFoldDB" id="A0AAN5I043"/>
<dbReference type="PANTHER" id="PTHR10332">
    <property type="entry name" value="EQUILIBRATIVE NUCLEOSIDE TRANSPORTER"/>
    <property type="match status" value="1"/>
</dbReference>
<feature type="transmembrane region" description="Helical" evidence="8">
    <location>
        <begin position="132"/>
        <end position="159"/>
    </location>
</feature>
<evidence type="ECO:0008006" key="11">
    <source>
        <dbReference type="Google" id="ProtNLM"/>
    </source>
</evidence>
<feature type="transmembrane region" description="Helical" evidence="8">
    <location>
        <begin position="424"/>
        <end position="443"/>
    </location>
</feature>
<dbReference type="GO" id="GO:0005886">
    <property type="term" value="C:plasma membrane"/>
    <property type="evidence" value="ECO:0007669"/>
    <property type="project" value="TreeGrafter"/>
</dbReference>
<feature type="transmembrane region" description="Helical" evidence="8">
    <location>
        <begin position="318"/>
        <end position="339"/>
    </location>
</feature>
<gene>
    <name evidence="9" type="ORF">PMAYCL1PPCAC_16711</name>
</gene>
<dbReference type="Pfam" id="PF01733">
    <property type="entry name" value="Nucleoside_tran"/>
    <property type="match status" value="1"/>
</dbReference>
<evidence type="ECO:0000256" key="5">
    <source>
        <dbReference type="ARBA" id="ARBA00022989"/>
    </source>
</evidence>
<keyword evidence="4 8" id="KW-0812">Transmembrane</keyword>
<evidence type="ECO:0000313" key="10">
    <source>
        <dbReference type="Proteomes" id="UP001328107"/>
    </source>
</evidence>
<dbReference type="Proteomes" id="UP001328107">
    <property type="component" value="Unassembled WGS sequence"/>
</dbReference>
<feature type="transmembrane region" description="Helical" evidence="8">
    <location>
        <begin position="7"/>
        <end position="25"/>
    </location>
</feature>
<dbReference type="InterPro" id="IPR002259">
    <property type="entry name" value="Eqnu_transpt"/>
</dbReference>
<evidence type="ECO:0000256" key="4">
    <source>
        <dbReference type="ARBA" id="ARBA00022692"/>
    </source>
</evidence>
<feature type="compositionally biased region" description="Acidic residues" evidence="7">
    <location>
        <begin position="235"/>
        <end position="246"/>
    </location>
</feature>
<protein>
    <recommendedName>
        <fullName evidence="11">Ent-6</fullName>
    </recommendedName>
</protein>
<reference evidence="10" key="1">
    <citation type="submission" date="2022-10" db="EMBL/GenBank/DDBJ databases">
        <title>Genome assembly of Pristionchus species.</title>
        <authorList>
            <person name="Yoshida K."/>
            <person name="Sommer R.J."/>
        </authorList>
    </citation>
    <scope>NUCLEOTIDE SEQUENCE [LARGE SCALE GENOMIC DNA]</scope>
    <source>
        <strain evidence="10">RS5460</strain>
    </source>
</reference>
<evidence type="ECO:0000256" key="1">
    <source>
        <dbReference type="ARBA" id="ARBA00004141"/>
    </source>
</evidence>
<keyword evidence="5 8" id="KW-1133">Transmembrane helix</keyword>
<comment type="caution">
    <text evidence="9">The sequence shown here is derived from an EMBL/GenBank/DDBJ whole genome shotgun (WGS) entry which is preliminary data.</text>
</comment>
<keyword evidence="10" id="KW-1185">Reference proteome</keyword>
<evidence type="ECO:0000256" key="6">
    <source>
        <dbReference type="ARBA" id="ARBA00023136"/>
    </source>
</evidence>
<evidence type="ECO:0000256" key="2">
    <source>
        <dbReference type="ARBA" id="ARBA00007965"/>
    </source>
</evidence>
<keyword evidence="3" id="KW-0813">Transport</keyword>
<accession>A0AAN5I043</accession>
<evidence type="ECO:0000256" key="3">
    <source>
        <dbReference type="ARBA" id="ARBA00022448"/>
    </source>
</evidence>
<sequence length="444" mass="48754">MFRVRTVLAFIVVAMTSLIPYNLFLNAHQYFYYKLRNTTNIGGNDNLLDASNQTLIGTEPTTDLQRTYEGWFTVTSGVTCILGSLLNTLTTYSLSNGFRVLSGHAIVLLSLLPTIFYTFVDTDEHQVHFFWMSMFFSSISSFACCGLIGAGISGLAATYTKWHMQLVIVGSAVAGICTSLLSVACQAATSNSILNGRIYFGLAFVWTIFSLFCYHFLIEPDNVKRVDDGNQLLDEQEEEQESDDSQESAGVETEDHQGEISQSPLPSSSLFEGWAGIFQKSCADMTCAMLVIVVTCSAFPALASQVRTQTQNATWKAYFSSICCFFLYGCADLLGRVFASRISISRRQLQNVTLARMLLVPLIAVCDVQPRLHSPSLIRNDTVFVFLIMSLALSNGFCYSHAYVKAIQSVEPPLRETAGSMMSLVGNVVALLGAMIGVVIVAIM</sequence>
<dbReference type="EMBL" id="BTRK01000004">
    <property type="protein sequence ID" value="GMR46516.1"/>
    <property type="molecule type" value="Genomic_DNA"/>
</dbReference>
<evidence type="ECO:0000256" key="7">
    <source>
        <dbReference type="SAM" id="MobiDB-lite"/>
    </source>
</evidence>
<feature type="transmembrane region" description="Helical" evidence="8">
    <location>
        <begin position="196"/>
        <end position="217"/>
    </location>
</feature>
<feature type="transmembrane region" description="Helical" evidence="8">
    <location>
        <begin position="70"/>
        <end position="89"/>
    </location>
</feature>
<feature type="transmembrane region" description="Helical" evidence="8">
    <location>
        <begin position="287"/>
        <end position="306"/>
    </location>
</feature>
<feature type="transmembrane region" description="Helical" evidence="8">
    <location>
        <begin position="166"/>
        <end position="184"/>
    </location>
</feature>
<comment type="subcellular location">
    <subcellularLocation>
        <location evidence="1">Membrane</location>
        <topology evidence="1">Multi-pass membrane protein</topology>
    </subcellularLocation>
</comment>
<comment type="similarity">
    <text evidence="2">Belongs to the SLC29A/ENT transporter (TC 2.A.57) family.</text>
</comment>
<name>A0AAN5I043_9BILA</name>
<dbReference type="PANTHER" id="PTHR10332:SF88">
    <property type="entry name" value="EQUILIBRATIVE NUCLEOSIDE TRANSPORTER 1, ISOFORM A"/>
    <property type="match status" value="1"/>
</dbReference>
<feature type="transmembrane region" description="Helical" evidence="8">
    <location>
        <begin position="101"/>
        <end position="120"/>
    </location>
</feature>
<evidence type="ECO:0000256" key="8">
    <source>
        <dbReference type="SAM" id="Phobius"/>
    </source>
</evidence>
<organism evidence="9 10">
    <name type="scientific">Pristionchus mayeri</name>
    <dbReference type="NCBI Taxonomy" id="1317129"/>
    <lineage>
        <taxon>Eukaryota</taxon>
        <taxon>Metazoa</taxon>
        <taxon>Ecdysozoa</taxon>
        <taxon>Nematoda</taxon>
        <taxon>Chromadorea</taxon>
        <taxon>Rhabditida</taxon>
        <taxon>Rhabditina</taxon>
        <taxon>Diplogasteromorpha</taxon>
        <taxon>Diplogasteroidea</taxon>
        <taxon>Neodiplogasteridae</taxon>
        <taxon>Pristionchus</taxon>
    </lineage>
</organism>
<dbReference type="GO" id="GO:0005337">
    <property type="term" value="F:nucleoside transmembrane transporter activity"/>
    <property type="evidence" value="ECO:0007669"/>
    <property type="project" value="InterPro"/>
</dbReference>
<proteinExistence type="inferred from homology"/>
<evidence type="ECO:0000313" key="9">
    <source>
        <dbReference type="EMBL" id="GMR46516.1"/>
    </source>
</evidence>